<comment type="caution">
    <text evidence="7">The sequence shown here is derived from an EMBL/GenBank/DDBJ whole genome shotgun (WGS) entry which is preliminary data.</text>
</comment>
<dbReference type="InterPro" id="IPR052374">
    <property type="entry name" value="SERAC1"/>
</dbReference>
<proteinExistence type="predicted"/>
<dbReference type="EMBL" id="CABFJX010000024">
    <property type="protein sequence ID" value="VTT58806.1"/>
    <property type="molecule type" value="Genomic_DNA"/>
</dbReference>
<evidence type="ECO:0000313" key="8">
    <source>
        <dbReference type="Proteomes" id="UP000760494"/>
    </source>
</evidence>
<dbReference type="SUPFAM" id="SSF53474">
    <property type="entry name" value="alpha/beta-Hydrolases"/>
    <property type="match status" value="1"/>
</dbReference>
<accession>A0A9Q9RB20</accession>
<dbReference type="PANTHER" id="PTHR48182:SF2">
    <property type="entry name" value="PROTEIN SERAC1"/>
    <property type="match status" value="1"/>
</dbReference>
<evidence type="ECO:0000256" key="4">
    <source>
        <dbReference type="ARBA" id="ARBA00022824"/>
    </source>
</evidence>
<evidence type="ECO:0000256" key="5">
    <source>
        <dbReference type="ARBA" id="ARBA00023128"/>
    </source>
</evidence>
<name>A0A9Q9RB20_FUSFU</name>
<comment type="subcellular location">
    <subcellularLocation>
        <location evidence="2">Endoplasmic reticulum</location>
    </subcellularLocation>
    <subcellularLocation>
        <location evidence="3">Membrane</location>
    </subcellularLocation>
    <subcellularLocation>
        <location evidence="1">Mitochondrion</location>
    </subcellularLocation>
</comment>
<dbReference type="Gene3D" id="3.40.50.1820">
    <property type="entry name" value="alpha/beta hydrolase"/>
    <property type="match status" value="1"/>
</dbReference>
<sequence>MPASNTLIRIHSPLEATVDIIVVHGMNPLGNKSHEEDVWKDKESGVNWVRDLLPVQIPSARVLAFQYNANVVFGPSIAGVAGQAENLLECLRMKRKLNPLRPIIWIAHSLGGIIVKEALVIASKRFQAYPMISTFTYAVFFMAVPHRGSNYAGFGKIASNIVGLVTFQQKNSFLQSVSIDSDYNKELNSKFEPLLKLYKFYTWMEGREVPGVGLFPSSNDAEWKVLSGAISEAARDAMGSISYTPTLDRSYDMIGELRHEAPYAQDLLGAISEAQVVIDDMHTFCHSTELQSRDCEAGVASDVALSLAKLLLAVMSPILSLSSSSNVLTAIAALLLNSILAVLPSKSYLLEKVEEGQEAEEAIMKAEKWAIDNLNGSQRAALRSGHSLKQKIAALELQEIDDAQVPLLVQARLLQGGLQTLVERNTQDIHERRVKYERAKRIVTRTEEVRHKVEDKTKKETYMVLNDELRKEQQNPDSDDESGCC</sequence>
<evidence type="ECO:0000256" key="3">
    <source>
        <dbReference type="ARBA" id="ARBA00004370"/>
    </source>
</evidence>
<dbReference type="GO" id="GO:0005783">
    <property type="term" value="C:endoplasmic reticulum"/>
    <property type="evidence" value="ECO:0007669"/>
    <property type="project" value="UniProtKB-SubCell"/>
</dbReference>
<dbReference type="InterPro" id="IPR029058">
    <property type="entry name" value="AB_hydrolase_fold"/>
</dbReference>
<dbReference type="Proteomes" id="UP000760494">
    <property type="component" value="Unassembled WGS sequence"/>
</dbReference>
<dbReference type="AlphaFoldDB" id="A0A9Q9RB20"/>
<dbReference type="GO" id="GO:0005739">
    <property type="term" value="C:mitochondrion"/>
    <property type="evidence" value="ECO:0007669"/>
    <property type="project" value="UniProtKB-SubCell"/>
</dbReference>
<dbReference type="GO" id="GO:0016020">
    <property type="term" value="C:membrane"/>
    <property type="evidence" value="ECO:0007669"/>
    <property type="project" value="UniProtKB-SubCell"/>
</dbReference>
<reference evidence="7" key="1">
    <citation type="submission" date="2019-05" db="EMBL/GenBank/DDBJ databases">
        <authorList>
            <person name="Piombo E."/>
        </authorList>
    </citation>
    <scope>NUCLEOTIDE SEQUENCE</scope>
    <source>
        <strain evidence="7">C2S</strain>
    </source>
</reference>
<dbReference type="PANTHER" id="PTHR48182">
    <property type="entry name" value="PROTEIN SERAC1"/>
    <property type="match status" value="1"/>
</dbReference>
<protein>
    <recommendedName>
        <fullName evidence="9">DUF676 domain-containing protein</fullName>
    </recommendedName>
</protein>
<evidence type="ECO:0000256" key="2">
    <source>
        <dbReference type="ARBA" id="ARBA00004240"/>
    </source>
</evidence>
<evidence type="ECO:0008006" key="9">
    <source>
        <dbReference type="Google" id="ProtNLM"/>
    </source>
</evidence>
<evidence type="ECO:0000256" key="6">
    <source>
        <dbReference type="ARBA" id="ARBA00023136"/>
    </source>
</evidence>
<evidence type="ECO:0000313" key="7">
    <source>
        <dbReference type="EMBL" id="VTT58806.1"/>
    </source>
</evidence>
<evidence type="ECO:0000256" key="1">
    <source>
        <dbReference type="ARBA" id="ARBA00004173"/>
    </source>
</evidence>
<gene>
    <name evidence="7" type="ORF">C2S_3703</name>
</gene>
<keyword evidence="6" id="KW-0472">Membrane</keyword>
<keyword evidence="5" id="KW-0496">Mitochondrion</keyword>
<organism evidence="7 8">
    <name type="scientific">Fusarium fujikuroi</name>
    <name type="common">Bakanae and foot rot disease fungus</name>
    <name type="synonym">Gibberella fujikuroi</name>
    <dbReference type="NCBI Taxonomy" id="5127"/>
    <lineage>
        <taxon>Eukaryota</taxon>
        <taxon>Fungi</taxon>
        <taxon>Dikarya</taxon>
        <taxon>Ascomycota</taxon>
        <taxon>Pezizomycotina</taxon>
        <taxon>Sordariomycetes</taxon>
        <taxon>Hypocreomycetidae</taxon>
        <taxon>Hypocreales</taxon>
        <taxon>Nectriaceae</taxon>
        <taxon>Fusarium</taxon>
        <taxon>Fusarium fujikuroi species complex</taxon>
    </lineage>
</organism>
<keyword evidence="4" id="KW-0256">Endoplasmic reticulum</keyword>